<dbReference type="GO" id="GO:0044550">
    <property type="term" value="P:secondary metabolite biosynthetic process"/>
    <property type="evidence" value="ECO:0007669"/>
    <property type="project" value="UniProtKB-ARBA"/>
</dbReference>
<dbReference type="AlphaFoldDB" id="A0ABD3GAN7"/>
<sequence length="518" mass="58825">MEELWLSGRSVLAALVALSVTLVLIGRNRIKTRSKSRRLPGPWGWPVMGCIPRLGRAPHRALAEFAKRYGPLMFMKMGSVNVVVASSSKFAEEFLKTHDKIWAHRRPPTAAKIVTYLGNGIVWTEYGPRWRYLRKVFTLELFTAKRLSAFQGVRKEEILRGINEAITTCESGAKSARMDVILNKIVTNVITRMMLNGGNLGEEASKIKSSEELHKTMKGTFSLFNKFYIGDYVPWLKWVDPQGLRKQMYALAKQWDTLFRKILDDHTKKHYSVHRPEENKVQDIVDVLLTRPRDSDGQYLSESEIKGVFLDIFFAGTDGNSITPQGGLCELLRHPRVMEKAQAEMDSLVGRDRLVEESDLPNLPYLEAIVKETFRLRTSANLSVPHVSSEDCEIQGWKISRGTMLILNVYAIHRDPEVYERPLDFYPERFLGSEIGLDGTDFRLIPFGSGRRICPASGQASLMVHYTMALFIQTCNLKLPGNMKQEDLDPEEIRTKSLEAVVTPRLSRHILGLDSKKG</sequence>
<dbReference type="Gene3D" id="1.10.630.10">
    <property type="entry name" value="Cytochrome P450"/>
    <property type="match status" value="1"/>
</dbReference>
<dbReference type="PANTHER" id="PTHR47944:SF4">
    <property type="entry name" value="OS09G0441700 PROTEIN"/>
    <property type="match status" value="1"/>
</dbReference>
<evidence type="ECO:0000256" key="5">
    <source>
        <dbReference type="PIRSR" id="PIRSR602401-1"/>
    </source>
</evidence>
<protein>
    <recommendedName>
        <fullName evidence="10">Cytochrome P450</fullName>
    </recommendedName>
</protein>
<dbReference type="Proteomes" id="UP001633002">
    <property type="component" value="Unassembled WGS sequence"/>
</dbReference>
<reference evidence="8 9" key="1">
    <citation type="submission" date="2024-09" db="EMBL/GenBank/DDBJ databases">
        <title>Chromosome-scale assembly of Riccia sorocarpa.</title>
        <authorList>
            <person name="Paukszto L."/>
        </authorList>
    </citation>
    <scope>NUCLEOTIDE SEQUENCE [LARGE SCALE GENOMIC DNA]</scope>
    <source>
        <strain evidence="8">LP-2024</strain>
        <tissue evidence="8">Aerial parts of the thallus</tissue>
    </source>
</reference>
<keyword evidence="7" id="KW-0472">Membrane</keyword>
<keyword evidence="7" id="KW-0812">Transmembrane</keyword>
<dbReference type="SUPFAM" id="SSF48264">
    <property type="entry name" value="Cytochrome P450"/>
    <property type="match status" value="1"/>
</dbReference>
<keyword evidence="7" id="KW-1133">Transmembrane helix</keyword>
<gene>
    <name evidence="8" type="ORF">R1sor_026163</name>
</gene>
<organism evidence="8 9">
    <name type="scientific">Riccia sorocarpa</name>
    <dbReference type="NCBI Taxonomy" id="122646"/>
    <lineage>
        <taxon>Eukaryota</taxon>
        <taxon>Viridiplantae</taxon>
        <taxon>Streptophyta</taxon>
        <taxon>Embryophyta</taxon>
        <taxon>Marchantiophyta</taxon>
        <taxon>Marchantiopsida</taxon>
        <taxon>Marchantiidae</taxon>
        <taxon>Marchantiales</taxon>
        <taxon>Ricciaceae</taxon>
        <taxon>Riccia</taxon>
    </lineage>
</organism>
<dbReference type="InterPro" id="IPR001128">
    <property type="entry name" value="Cyt_P450"/>
</dbReference>
<evidence type="ECO:0000256" key="3">
    <source>
        <dbReference type="ARBA" id="ARBA00023002"/>
    </source>
</evidence>
<evidence type="ECO:0000256" key="1">
    <source>
        <dbReference type="ARBA" id="ARBA00010617"/>
    </source>
</evidence>
<evidence type="ECO:0000256" key="7">
    <source>
        <dbReference type="SAM" id="Phobius"/>
    </source>
</evidence>
<feature type="binding site" description="axial binding residue" evidence="5">
    <location>
        <position position="454"/>
    </location>
    <ligand>
        <name>heme</name>
        <dbReference type="ChEBI" id="CHEBI:30413"/>
    </ligand>
    <ligandPart>
        <name>Fe</name>
        <dbReference type="ChEBI" id="CHEBI:18248"/>
    </ligandPart>
</feature>
<dbReference type="Pfam" id="PF00067">
    <property type="entry name" value="p450"/>
    <property type="match status" value="1"/>
</dbReference>
<comment type="cofactor">
    <cofactor evidence="5">
        <name>heme</name>
        <dbReference type="ChEBI" id="CHEBI:30413"/>
    </cofactor>
</comment>
<evidence type="ECO:0000313" key="9">
    <source>
        <dbReference type="Proteomes" id="UP001633002"/>
    </source>
</evidence>
<dbReference type="GO" id="GO:0046872">
    <property type="term" value="F:metal ion binding"/>
    <property type="evidence" value="ECO:0007669"/>
    <property type="project" value="UniProtKB-KW"/>
</dbReference>
<dbReference type="GO" id="GO:0004497">
    <property type="term" value="F:monooxygenase activity"/>
    <property type="evidence" value="ECO:0007669"/>
    <property type="project" value="UniProtKB-KW"/>
</dbReference>
<keyword evidence="3 6" id="KW-0560">Oxidoreductase</keyword>
<comment type="caution">
    <text evidence="8">The sequence shown here is derived from an EMBL/GenBank/DDBJ whole genome shotgun (WGS) entry which is preliminary data.</text>
</comment>
<keyword evidence="4 5" id="KW-0408">Iron</keyword>
<dbReference type="InterPro" id="IPR036396">
    <property type="entry name" value="Cyt_P450_sf"/>
</dbReference>
<evidence type="ECO:0000313" key="8">
    <source>
        <dbReference type="EMBL" id="KAL3676215.1"/>
    </source>
</evidence>
<evidence type="ECO:0008006" key="10">
    <source>
        <dbReference type="Google" id="ProtNLM"/>
    </source>
</evidence>
<proteinExistence type="inferred from homology"/>
<feature type="transmembrane region" description="Helical" evidence="7">
    <location>
        <begin position="6"/>
        <end position="25"/>
    </location>
</feature>
<keyword evidence="9" id="KW-1185">Reference proteome</keyword>
<evidence type="ECO:0000256" key="6">
    <source>
        <dbReference type="RuleBase" id="RU000461"/>
    </source>
</evidence>
<dbReference type="InterPro" id="IPR002401">
    <property type="entry name" value="Cyt_P450_E_grp-I"/>
</dbReference>
<keyword evidence="6" id="KW-0503">Monooxygenase</keyword>
<dbReference type="PRINTS" id="PR00463">
    <property type="entry name" value="EP450I"/>
</dbReference>
<evidence type="ECO:0000256" key="2">
    <source>
        <dbReference type="ARBA" id="ARBA00022723"/>
    </source>
</evidence>
<keyword evidence="5 6" id="KW-0349">Heme</keyword>
<dbReference type="PROSITE" id="PS00086">
    <property type="entry name" value="CYTOCHROME_P450"/>
    <property type="match status" value="1"/>
</dbReference>
<evidence type="ECO:0000256" key="4">
    <source>
        <dbReference type="ARBA" id="ARBA00023004"/>
    </source>
</evidence>
<dbReference type="PANTHER" id="PTHR47944">
    <property type="entry name" value="CYTOCHROME P450 98A9"/>
    <property type="match status" value="1"/>
</dbReference>
<name>A0ABD3GAN7_9MARC</name>
<accession>A0ABD3GAN7</accession>
<dbReference type="InterPro" id="IPR017972">
    <property type="entry name" value="Cyt_P450_CS"/>
</dbReference>
<keyword evidence="2 5" id="KW-0479">Metal-binding</keyword>
<comment type="similarity">
    <text evidence="1 6">Belongs to the cytochrome P450 family.</text>
</comment>
<dbReference type="EMBL" id="JBJQOH010000008">
    <property type="protein sequence ID" value="KAL3676215.1"/>
    <property type="molecule type" value="Genomic_DNA"/>
</dbReference>
<dbReference type="CDD" id="cd20618">
    <property type="entry name" value="CYP71_clan"/>
    <property type="match status" value="1"/>
</dbReference>